<evidence type="ECO:0000313" key="2">
    <source>
        <dbReference type="EMBL" id="KAJ8501278.1"/>
    </source>
</evidence>
<accession>A0AAV8RAK5</accession>
<protein>
    <submittedName>
        <fullName evidence="2">Uncharacterized protein</fullName>
    </submittedName>
</protein>
<feature type="compositionally biased region" description="Polar residues" evidence="1">
    <location>
        <begin position="1"/>
        <end position="13"/>
    </location>
</feature>
<name>A0AAV8RAK5_ENSVE</name>
<feature type="region of interest" description="Disordered" evidence="1">
    <location>
        <begin position="51"/>
        <end position="70"/>
    </location>
</feature>
<keyword evidence="3" id="KW-1185">Reference proteome</keyword>
<dbReference type="Proteomes" id="UP001222027">
    <property type="component" value="Unassembled WGS sequence"/>
</dbReference>
<dbReference type="AlphaFoldDB" id="A0AAV8RAK5"/>
<proteinExistence type="predicted"/>
<reference evidence="2 3" key="1">
    <citation type="submission" date="2022-12" db="EMBL/GenBank/DDBJ databases">
        <title>Chromosome-scale assembly of the Ensete ventricosum genome.</title>
        <authorList>
            <person name="Dussert Y."/>
            <person name="Stocks J."/>
            <person name="Wendawek A."/>
            <person name="Woldeyes F."/>
            <person name="Nichols R.A."/>
            <person name="Borrell J.S."/>
        </authorList>
    </citation>
    <scope>NUCLEOTIDE SEQUENCE [LARGE SCALE GENOMIC DNA]</scope>
    <source>
        <strain evidence="3">cv. Maze</strain>
        <tissue evidence="2">Seeds</tissue>
    </source>
</reference>
<evidence type="ECO:0000256" key="1">
    <source>
        <dbReference type="SAM" id="MobiDB-lite"/>
    </source>
</evidence>
<evidence type="ECO:0000313" key="3">
    <source>
        <dbReference type="Proteomes" id="UP001222027"/>
    </source>
</evidence>
<feature type="region of interest" description="Disordered" evidence="1">
    <location>
        <begin position="1"/>
        <end position="24"/>
    </location>
</feature>
<sequence length="70" mass="7820">MKQPKQTKLGTSRSADRVNPASRTLTLNPSRLLAASDDLLHRASRQELDVLLPPPLPPRPHRPRFLAFDG</sequence>
<comment type="caution">
    <text evidence="2">The sequence shown here is derived from an EMBL/GenBank/DDBJ whole genome shotgun (WGS) entry which is preliminary data.</text>
</comment>
<gene>
    <name evidence="2" type="ORF">OPV22_011830</name>
</gene>
<dbReference type="EMBL" id="JAQQAF010000003">
    <property type="protein sequence ID" value="KAJ8501278.1"/>
    <property type="molecule type" value="Genomic_DNA"/>
</dbReference>
<organism evidence="2 3">
    <name type="scientific">Ensete ventricosum</name>
    <name type="common">Abyssinian banana</name>
    <name type="synonym">Musa ensete</name>
    <dbReference type="NCBI Taxonomy" id="4639"/>
    <lineage>
        <taxon>Eukaryota</taxon>
        <taxon>Viridiplantae</taxon>
        <taxon>Streptophyta</taxon>
        <taxon>Embryophyta</taxon>
        <taxon>Tracheophyta</taxon>
        <taxon>Spermatophyta</taxon>
        <taxon>Magnoliopsida</taxon>
        <taxon>Liliopsida</taxon>
        <taxon>Zingiberales</taxon>
        <taxon>Musaceae</taxon>
        <taxon>Ensete</taxon>
    </lineage>
</organism>